<protein>
    <submittedName>
        <fullName evidence="2">Uncharacterized protein</fullName>
    </submittedName>
</protein>
<dbReference type="EMBL" id="MAVT02000441">
    <property type="protein sequence ID" value="POS75811.1"/>
    <property type="molecule type" value="Genomic_DNA"/>
</dbReference>
<feature type="region of interest" description="Disordered" evidence="1">
    <location>
        <begin position="333"/>
        <end position="409"/>
    </location>
</feature>
<organism evidence="2 3">
    <name type="scientific">Diaporthe helianthi</name>
    <dbReference type="NCBI Taxonomy" id="158607"/>
    <lineage>
        <taxon>Eukaryota</taxon>
        <taxon>Fungi</taxon>
        <taxon>Dikarya</taxon>
        <taxon>Ascomycota</taxon>
        <taxon>Pezizomycotina</taxon>
        <taxon>Sordariomycetes</taxon>
        <taxon>Sordariomycetidae</taxon>
        <taxon>Diaporthales</taxon>
        <taxon>Diaporthaceae</taxon>
        <taxon>Diaporthe</taxon>
    </lineage>
</organism>
<feature type="region of interest" description="Disordered" evidence="1">
    <location>
        <begin position="27"/>
        <end position="62"/>
    </location>
</feature>
<feature type="compositionally biased region" description="Basic and acidic residues" evidence="1">
    <location>
        <begin position="42"/>
        <end position="52"/>
    </location>
</feature>
<gene>
    <name evidence="2" type="ORF">DHEL01_v205795</name>
</gene>
<feature type="compositionally biased region" description="Polar residues" evidence="1">
    <location>
        <begin position="375"/>
        <end position="387"/>
    </location>
</feature>
<accession>A0A2P5I001</accession>
<dbReference type="AlphaFoldDB" id="A0A2P5I001"/>
<keyword evidence="3" id="KW-1185">Reference proteome</keyword>
<name>A0A2P5I001_DIAHE</name>
<reference evidence="2" key="1">
    <citation type="submission" date="2017-09" db="EMBL/GenBank/DDBJ databases">
        <title>Polyketide synthases of a Diaporthe helianthi virulent isolate.</title>
        <authorList>
            <person name="Baroncelli R."/>
        </authorList>
    </citation>
    <scope>NUCLEOTIDE SEQUENCE [LARGE SCALE GENOMIC DNA]</scope>
    <source>
        <strain evidence="2">7/96</strain>
    </source>
</reference>
<comment type="caution">
    <text evidence="2">The sequence shown here is derived from an EMBL/GenBank/DDBJ whole genome shotgun (WGS) entry which is preliminary data.</text>
</comment>
<dbReference type="Proteomes" id="UP000094444">
    <property type="component" value="Unassembled WGS sequence"/>
</dbReference>
<feature type="compositionally biased region" description="Acidic residues" evidence="1">
    <location>
        <begin position="53"/>
        <end position="62"/>
    </location>
</feature>
<evidence type="ECO:0000313" key="2">
    <source>
        <dbReference type="EMBL" id="POS75811.1"/>
    </source>
</evidence>
<evidence type="ECO:0000313" key="3">
    <source>
        <dbReference type="Proteomes" id="UP000094444"/>
    </source>
</evidence>
<evidence type="ECO:0000256" key="1">
    <source>
        <dbReference type="SAM" id="MobiDB-lite"/>
    </source>
</evidence>
<dbReference type="OrthoDB" id="3485856at2759"/>
<dbReference type="InParanoid" id="A0A2P5I001"/>
<sequence>MASTPATSFNSEDGCDRLAVKVTGLSLPSPEWSDCQSPTDSAAREHAHHQEGAADDDDDEDSLEHAYQTIWRHFCGLPVPTCPTFRFDQKSYERLHERLAERSGLLEHFVDNIRKDWCAGELRLRLMGTAIHEVFKEKVGQALANELDRIAKERPSLKPIRDKIHSAGHTQLGKTSHIRPPQFDRSPDGQFRYEKTRHPHFLFEVAYSQEKKSLDTMVAEYFEHTLLAFDIDYAYRKERRTTSHHHPVSVGLWTAEPGGNDEDYNVIDIQCLLDTTVFRDKNANVVAGEITIPFRLFVPVKDRDTLPDTAADAEIHLPFASLAQAISDAEDIQRAKDASLSPAPDPRPTKFRWRDRQGQITQERVQPLPKRRRTNSQSGSITSAVQTRSASRPRRSSRLSSGSRRNSNE</sequence>
<proteinExistence type="predicted"/>
<feature type="compositionally biased region" description="Low complexity" evidence="1">
    <location>
        <begin position="398"/>
        <end position="409"/>
    </location>
</feature>